<organism evidence="2 3">
    <name type="scientific">Coprinopsis marcescibilis</name>
    <name type="common">Agaric fungus</name>
    <name type="synonym">Psathyrella marcescibilis</name>
    <dbReference type="NCBI Taxonomy" id="230819"/>
    <lineage>
        <taxon>Eukaryota</taxon>
        <taxon>Fungi</taxon>
        <taxon>Dikarya</taxon>
        <taxon>Basidiomycota</taxon>
        <taxon>Agaricomycotina</taxon>
        <taxon>Agaricomycetes</taxon>
        <taxon>Agaricomycetidae</taxon>
        <taxon>Agaricales</taxon>
        <taxon>Agaricineae</taxon>
        <taxon>Psathyrellaceae</taxon>
        <taxon>Coprinopsis</taxon>
    </lineage>
</organism>
<dbReference type="Proteomes" id="UP000307440">
    <property type="component" value="Unassembled WGS sequence"/>
</dbReference>
<gene>
    <name evidence="2" type="ORF">FA15DRAFT_391907</name>
</gene>
<proteinExistence type="predicted"/>
<evidence type="ECO:0000313" key="3">
    <source>
        <dbReference type="Proteomes" id="UP000307440"/>
    </source>
</evidence>
<sequence>MQTTCLSRNLNANATAGMGFVPQSKMATLGAAHSTTTSHVPRPTHTPTARITPSTPNSTSKTADTPTRRSATPAVPEPIAAIKSRIASLLCWIRCWLSRRTRKMSESTCNLVKISIQYNGRQEPPNVRHQSIAQRRALRTGIENEPRGIITGSGVSHPSQNSAVLWIPVCPDALLLLPILVVTYYSNDMACCTKPWIIRS</sequence>
<evidence type="ECO:0000256" key="1">
    <source>
        <dbReference type="SAM" id="MobiDB-lite"/>
    </source>
</evidence>
<protein>
    <submittedName>
        <fullName evidence="2">Uncharacterized protein</fullName>
    </submittedName>
</protein>
<feature type="region of interest" description="Disordered" evidence="1">
    <location>
        <begin position="29"/>
        <end position="74"/>
    </location>
</feature>
<evidence type="ECO:0000313" key="2">
    <source>
        <dbReference type="EMBL" id="TFK16795.1"/>
    </source>
</evidence>
<accession>A0A5C3K9R3</accession>
<dbReference type="AlphaFoldDB" id="A0A5C3K9R3"/>
<reference evidence="2 3" key="1">
    <citation type="journal article" date="2019" name="Nat. Ecol. Evol.">
        <title>Megaphylogeny resolves global patterns of mushroom evolution.</title>
        <authorList>
            <person name="Varga T."/>
            <person name="Krizsan K."/>
            <person name="Foldi C."/>
            <person name="Dima B."/>
            <person name="Sanchez-Garcia M."/>
            <person name="Sanchez-Ramirez S."/>
            <person name="Szollosi G.J."/>
            <person name="Szarkandi J.G."/>
            <person name="Papp V."/>
            <person name="Albert L."/>
            <person name="Andreopoulos W."/>
            <person name="Angelini C."/>
            <person name="Antonin V."/>
            <person name="Barry K.W."/>
            <person name="Bougher N.L."/>
            <person name="Buchanan P."/>
            <person name="Buyck B."/>
            <person name="Bense V."/>
            <person name="Catcheside P."/>
            <person name="Chovatia M."/>
            <person name="Cooper J."/>
            <person name="Damon W."/>
            <person name="Desjardin D."/>
            <person name="Finy P."/>
            <person name="Geml J."/>
            <person name="Haridas S."/>
            <person name="Hughes K."/>
            <person name="Justo A."/>
            <person name="Karasinski D."/>
            <person name="Kautmanova I."/>
            <person name="Kiss B."/>
            <person name="Kocsube S."/>
            <person name="Kotiranta H."/>
            <person name="LaButti K.M."/>
            <person name="Lechner B.E."/>
            <person name="Liimatainen K."/>
            <person name="Lipzen A."/>
            <person name="Lukacs Z."/>
            <person name="Mihaltcheva S."/>
            <person name="Morgado L.N."/>
            <person name="Niskanen T."/>
            <person name="Noordeloos M.E."/>
            <person name="Ohm R.A."/>
            <person name="Ortiz-Santana B."/>
            <person name="Ovrebo C."/>
            <person name="Racz N."/>
            <person name="Riley R."/>
            <person name="Savchenko A."/>
            <person name="Shiryaev A."/>
            <person name="Soop K."/>
            <person name="Spirin V."/>
            <person name="Szebenyi C."/>
            <person name="Tomsovsky M."/>
            <person name="Tulloss R.E."/>
            <person name="Uehling J."/>
            <person name="Grigoriev I.V."/>
            <person name="Vagvolgyi C."/>
            <person name="Papp T."/>
            <person name="Martin F.M."/>
            <person name="Miettinen O."/>
            <person name="Hibbett D.S."/>
            <person name="Nagy L.G."/>
        </authorList>
    </citation>
    <scope>NUCLEOTIDE SEQUENCE [LARGE SCALE GENOMIC DNA]</scope>
    <source>
        <strain evidence="2 3">CBS 121175</strain>
    </source>
</reference>
<keyword evidence="3" id="KW-1185">Reference proteome</keyword>
<name>A0A5C3K9R3_COPMA</name>
<dbReference type="EMBL" id="ML210639">
    <property type="protein sequence ID" value="TFK16795.1"/>
    <property type="molecule type" value="Genomic_DNA"/>
</dbReference>
<feature type="compositionally biased region" description="Polar residues" evidence="1">
    <location>
        <begin position="33"/>
        <end position="70"/>
    </location>
</feature>